<dbReference type="InterPro" id="IPR029044">
    <property type="entry name" value="Nucleotide-diphossugar_trans"/>
</dbReference>
<dbReference type="Gene3D" id="3.90.550.10">
    <property type="entry name" value="Spore Coat Polysaccharide Biosynthesis Protein SpsA, Chain A"/>
    <property type="match status" value="1"/>
</dbReference>
<dbReference type="InterPro" id="IPR011004">
    <property type="entry name" value="Trimer_LpxA-like_sf"/>
</dbReference>
<feature type="binding site" evidence="18">
    <location>
        <begin position="80"/>
        <end position="81"/>
    </location>
    <ligand>
        <name>UDP-N-acetyl-alpha-D-glucosamine</name>
        <dbReference type="ChEBI" id="CHEBI:57705"/>
    </ligand>
</feature>
<feature type="binding site" evidence="18">
    <location>
        <begin position="8"/>
        <end position="11"/>
    </location>
    <ligand>
        <name>UDP-N-acetyl-alpha-D-glucosamine</name>
        <dbReference type="ChEBI" id="CHEBI:57705"/>
    </ligand>
</feature>
<dbReference type="NCBIfam" id="NF010933">
    <property type="entry name" value="PRK14353.1"/>
    <property type="match status" value="1"/>
</dbReference>
<dbReference type="GO" id="GO:0003977">
    <property type="term" value="F:UDP-N-acetylglucosamine diphosphorylase activity"/>
    <property type="evidence" value="ECO:0007669"/>
    <property type="project" value="UniProtKB-UniRule"/>
</dbReference>
<dbReference type="GO" id="GO:0009252">
    <property type="term" value="P:peptidoglycan biosynthetic process"/>
    <property type="evidence" value="ECO:0007669"/>
    <property type="project" value="UniProtKB-UniRule"/>
</dbReference>
<dbReference type="CDD" id="cd02540">
    <property type="entry name" value="GT2_GlmU_N_bac"/>
    <property type="match status" value="1"/>
</dbReference>
<comment type="cofactor">
    <cofactor evidence="18">
        <name>Mg(2+)</name>
        <dbReference type="ChEBI" id="CHEBI:18420"/>
    </cofactor>
    <text evidence="18">Binds 1 Mg(2+) ion per subunit.</text>
</comment>
<evidence type="ECO:0000256" key="7">
    <source>
        <dbReference type="ARBA" id="ARBA00022723"/>
    </source>
</evidence>
<feature type="binding site" evidence="18">
    <location>
        <position position="405"/>
    </location>
    <ligand>
        <name>acetyl-CoA</name>
        <dbReference type="ChEBI" id="CHEBI:57288"/>
    </ligand>
</feature>
<feature type="binding site" evidence="18">
    <location>
        <position position="359"/>
    </location>
    <ligand>
        <name>UDP-N-acetyl-alpha-D-glucosamine</name>
        <dbReference type="ChEBI" id="CHEBI:57705"/>
    </ligand>
</feature>
<feature type="binding site" evidence="18">
    <location>
        <position position="387"/>
    </location>
    <ligand>
        <name>acetyl-CoA</name>
        <dbReference type="ChEBI" id="CHEBI:57288"/>
    </ligand>
</feature>
<dbReference type="GO" id="GO:0005737">
    <property type="term" value="C:cytoplasm"/>
    <property type="evidence" value="ECO:0007669"/>
    <property type="project" value="UniProtKB-SubCell"/>
</dbReference>
<evidence type="ECO:0000256" key="15">
    <source>
        <dbReference type="ARBA" id="ARBA00048247"/>
    </source>
</evidence>
<feature type="binding site" evidence="18">
    <location>
        <position position="75"/>
    </location>
    <ligand>
        <name>UDP-N-acetyl-alpha-D-glucosamine</name>
        <dbReference type="ChEBI" id="CHEBI:57705"/>
    </ligand>
</feature>
<feature type="binding site" evidence="18">
    <location>
        <position position="154"/>
    </location>
    <ligand>
        <name>UDP-N-acetyl-alpha-D-glucosamine</name>
        <dbReference type="ChEBI" id="CHEBI:57705"/>
    </ligand>
</feature>
<feature type="binding site" evidence="18">
    <location>
        <position position="226"/>
    </location>
    <ligand>
        <name>Mg(2+)</name>
        <dbReference type="ChEBI" id="CHEBI:18420"/>
    </ligand>
</feature>
<dbReference type="GO" id="GO:0000287">
    <property type="term" value="F:magnesium ion binding"/>
    <property type="evidence" value="ECO:0007669"/>
    <property type="project" value="UniProtKB-UniRule"/>
</dbReference>
<evidence type="ECO:0000259" key="19">
    <source>
        <dbReference type="Pfam" id="PF12804"/>
    </source>
</evidence>
<evidence type="ECO:0000256" key="18">
    <source>
        <dbReference type="HAMAP-Rule" id="MF_01631"/>
    </source>
</evidence>
<evidence type="ECO:0000256" key="9">
    <source>
        <dbReference type="ARBA" id="ARBA00022842"/>
    </source>
</evidence>
<keyword evidence="11 18" id="KW-0573">Peptidoglycan synthesis</keyword>
<comment type="catalytic activity">
    <reaction evidence="16 18">
        <text>N-acetyl-alpha-D-glucosamine 1-phosphate + UTP + H(+) = UDP-N-acetyl-alpha-D-glucosamine + diphosphate</text>
        <dbReference type="Rhea" id="RHEA:13509"/>
        <dbReference type="ChEBI" id="CHEBI:15378"/>
        <dbReference type="ChEBI" id="CHEBI:33019"/>
        <dbReference type="ChEBI" id="CHEBI:46398"/>
        <dbReference type="ChEBI" id="CHEBI:57705"/>
        <dbReference type="ChEBI" id="CHEBI:57776"/>
        <dbReference type="EC" id="2.7.7.23"/>
    </reaction>
</comment>
<evidence type="ECO:0000256" key="13">
    <source>
        <dbReference type="ARBA" id="ARBA00023315"/>
    </source>
</evidence>
<keyword evidence="10 18" id="KW-0133">Cell shape</keyword>
<dbReference type="GO" id="GO:0009245">
    <property type="term" value="P:lipid A biosynthetic process"/>
    <property type="evidence" value="ECO:0007669"/>
    <property type="project" value="UniProtKB-UniRule"/>
</dbReference>
<dbReference type="EMBL" id="WSFO01000006">
    <property type="protein sequence ID" value="KAE9629653.1"/>
    <property type="molecule type" value="Genomic_DNA"/>
</dbReference>
<dbReference type="EC" id="2.7.7.23" evidence="18"/>
<comment type="subcellular location">
    <subcellularLocation>
        <location evidence="1 18">Cytoplasm</location>
    </subcellularLocation>
</comment>
<comment type="catalytic activity">
    <reaction evidence="15 18">
        <text>alpha-D-glucosamine 1-phosphate + acetyl-CoA = N-acetyl-alpha-D-glucosamine 1-phosphate + CoA + H(+)</text>
        <dbReference type="Rhea" id="RHEA:13725"/>
        <dbReference type="ChEBI" id="CHEBI:15378"/>
        <dbReference type="ChEBI" id="CHEBI:57287"/>
        <dbReference type="ChEBI" id="CHEBI:57288"/>
        <dbReference type="ChEBI" id="CHEBI:57776"/>
        <dbReference type="ChEBI" id="CHEBI:58516"/>
        <dbReference type="EC" id="2.3.1.157"/>
    </reaction>
</comment>
<keyword evidence="13 18" id="KW-0012">Acyltransferase</keyword>
<evidence type="ECO:0000256" key="3">
    <source>
        <dbReference type="ARBA" id="ARBA00007947"/>
    </source>
</evidence>
<feature type="binding site" evidence="18">
    <location>
        <position position="315"/>
    </location>
    <ligand>
        <name>UDP-N-acetyl-alpha-D-glucosamine</name>
        <dbReference type="ChEBI" id="CHEBI:57705"/>
    </ligand>
</feature>
<dbReference type="SUPFAM" id="SSF53448">
    <property type="entry name" value="Nucleotide-diphospho-sugar transferases"/>
    <property type="match status" value="1"/>
</dbReference>
<feature type="binding site" evidence="18">
    <location>
        <position position="22"/>
    </location>
    <ligand>
        <name>UDP-N-acetyl-alpha-D-glucosamine</name>
        <dbReference type="ChEBI" id="CHEBI:57705"/>
    </ligand>
</feature>
<comment type="pathway">
    <text evidence="18">Bacterial outer membrane biogenesis; LPS lipid A biosynthesis.</text>
</comment>
<dbReference type="InterPro" id="IPR050065">
    <property type="entry name" value="GlmU-like"/>
</dbReference>
<dbReference type="InterPro" id="IPR001451">
    <property type="entry name" value="Hexapep"/>
</dbReference>
<evidence type="ECO:0000256" key="17">
    <source>
        <dbReference type="ARBA" id="ARBA00049628"/>
    </source>
</evidence>
<feature type="region of interest" description="Pyrophosphorylase" evidence="18">
    <location>
        <begin position="1"/>
        <end position="228"/>
    </location>
</feature>
<proteinExistence type="inferred from homology"/>
<dbReference type="PANTHER" id="PTHR43584">
    <property type="entry name" value="NUCLEOTIDYL TRANSFERASE"/>
    <property type="match status" value="1"/>
</dbReference>
<dbReference type="InterPro" id="IPR038009">
    <property type="entry name" value="GlmU_C_LbH"/>
</dbReference>
<evidence type="ECO:0000256" key="4">
    <source>
        <dbReference type="ARBA" id="ARBA00022490"/>
    </source>
</evidence>
<feature type="binding site" evidence="18">
    <location>
        <position position="422"/>
    </location>
    <ligand>
        <name>acetyl-CoA</name>
        <dbReference type="ChEBI" id="CHEBI:57288"/>
    </ligand>
</feature>
<dbReference type="AlphaFoldDB" id="A0A6A4RFW3"/>
<dbReference type="GO" id="GO:0019134">
    <property type="term" value="F:glucosamine-1-phosphate N-acetyltransferase activity"/>
    <property type="evidence" value="ECO:0007669"/>
    <property type="project" value="UniProtKB-UniRule"/>
</dbReference>
<feature type="binding site" evidence="18">
    <location>
        <position position="348"/>
    </location>
    <ligand>
        <name>UDP-N-acetyl-alpha-D-glucosamine</name>
        <dbReference type="ChEBI" id="CHEBI:57705"/>
    </ligand>
</feature>
<dbReference type="PANTHER" id="PTHR43584:SF3">
    <property type="entry name" value="BIFUNCTIONAL PROTEIN GLMU"/>
    <property type="match status" value="1"/>
</dbReference>
<dbReference type="Proteomes" id="UP000441586">
    <property type="component" value="Unassembled WGS sequence"/>
</dbReference>
<keyword evidence="7 18" id="KW-0479">Metal-binding</keyword>
<comment type="caution">
    <text evidence="20">The sequence shown here is derived from an EMBL/GenBank/DDBJ whole genome shotgun (WGS) entry which is preliminary data.</text>
</comment>
<dbReference type="NCBIfam" id="TIGR01173">
    <property type="entry name" value="glmU"/>
    <property type="match status" value="1"/>
</dbReference>
<dbReference type="Gene3D" id="2.160.10.10">
    <property type="entry name" value="Hexapeptide repeat proteins"/>
    <property type="match status" value="1"/>
</dbReference>
<evidence type="ECO:0000256" key="16">
    <source>
        <dbReference type="ARBA" id="ARBA00048493"/>
    </source>
</evidence>
<feature type="domain" description="MobA-like NTP transferase" evidence="19">
    <location>
        <begin position="6"/>
        <end position="132"/>
    </location>
</feature>
<comment type="pathway">
    <text evidence="18">Nucleotide-sugar biosynthesis; UDP-N-acetyl-alpha-D-glucosamine biosynthesis; UDP-N-acetyl-alpha-D-glucosamine from N-acetyl-alpha-D-glucosamine 1-phosphate: step 1/1.</text>
</comment>
<dbReference type="Pfam" id="PF00132">
    <property type="entry name" value="Hexapep"/>
    <property type="match status" value="2"/>
</dbReference>
<evidence type="ECO:0000313" key="20">
    <source>
        <dbReference type="EMBL" id="KAE9629653.1"/>
    </source>
</evidence>
<evidence type="ECO:0000256" key="1">
    <source>
        <dbReference type="ARBA" id="ARBA00004496"/>
    </source>
</evidence>
<keyword evidence="6 18" id="KW-0548">Nucleotidyltransferase</keyword>
<comment type="subunit">
    <text evidence="18">Homotrimer.</text>
</comment>
<keyword evidence="5 18" id="KW-0808">Transferase</keyword>
<feature type="binding site" evidence="18">
    <location>
        <begin position="368"/>
        <end position="369"/>
    </location>
    <ligand>
        <name>acetyl-CoA</name>
        <dbReference type="ChEBI" id="CHEBI:57288"/>
    </ligand>
</feature>
<dbReference type="InterPro" id="IPR005882">
    <property type="entry name" value="Bifunctional_GlmU"/>
</dbReference>
<sequence length="451" mass="47845">MSTALIILAAGKGTRMSSDLPKVLHPIAQAPMLAHAMMAGRALEPDHTVVVAGHEAEAVRSAVVDIDDTATVVLQTEQLGTAHAVDQARAVLDDYDGDVVVLYGDTPFLQADTIERMIAARTSADLVILGFDAADPARYGRLLMDGDSLERIVEFKDASDEEREITFCNSGLLACDAKLLFDLISKVGNANASSEYYLTDVVELARAEGRRVTAVACDESETLGVNSRADLARADAVFQSRARAELLELGVTLMAPETVYLSLDTIIGRDTVIEPNVVFGPGVTVESGALIRAFSHLEGCHVSRGAKVGPYARLRPGAELAENTHVGNFVEIKNAEIAEGAKVNHLSYIGDASVGKKTNIGAGTITCNYDGVMKHHTEIGANAFIGSNTLLVAPVKVGEEAMTASGAVITKDVEDGALAIARAPQVSKPGRARKLMDLLRAKKKKRDEDAS</sequence>
<feature type="binding site" evidence="18">
    <location>
        <position position="169"/>
    </location>
    <ligand>
        <name>UDP-N-acetyl-alpha-D-glucosamine</name>
        <dbReference type="ChEBI" id="CHEBI:57705"/>
    </ligand>
</feature>
<gene>
    <name evidence="18 20" type="primary">glmU</name>
    <name evidence="20" type="ORF">GP644_11600</name>
</gene>
<keyword evidence="12 18" id="KW-0511">Multifunctional enzyme</keyword>
<feature type="binding site" evidence="18">
    <location>
        <position position="105"/>
    </location>
    <ligand>
        <name>Mg(2+)</name>
        <dbReference type="ChEBI" id="CHEBI:18420"/>
    </ligand>
</feature>
<keyword evidence="14 18" id="KW-0961">Cell wall biogenesis/degradation</keyword>
<feature type="binding site" evidence="18">
    <location>
        <position position="226"/>
    </location>
    <ligand>
        <name>UDP-N-acetyl-alpha-D-glucosamine</name>
        <dbReference type="ChEBI" id="CHEBI:57705"/>
    </ligand>
</feature>
<dbReference type="UniPathway" id="UPA00973"/>
<dbReference type="GO" id="GO:0008360">
    <property type="term" value="P:regulation of cell shape"/>
    <property type="evidence" value="ECO:0007669"/>
    <property type="project" value="UniProtKB-KW"/>
</dbReference>
<keyword evidence="4 18" id="KW-0963">Cytoplasm</keyword>
<evidence type="ECO:0000256" key="2">
    <source>
        <dbReference type="ARBA" id="ARBA00007707"/>
    </source>
</evidence>
<feature type="binding site" evidence="18">
    <location>
        <position position="140"/>
    </location>
    <ligand>
        <name>UDP-N-acetyl-alpha-D-glucosamine</name>
        <dbReference type="ChEBI" id="CHEBI:57705"/>
    </ligand>
</feature>
<reference evidence="20 21" key="1">
    <citation type="submission" date="2019-12" db="EMBL/GenBank/DDBJ databases">
        <authorList>
            <person name="Zhang Y.-J."/>
        </authorList>
    </citation>
    <scope>NUCLEOTIDE SEQUENCE [LARGE SCALE GENOMIC DNA]</scope>
    <source>
        <strain evidence="20 21">H18S-6</strain>
    </source>
</reference>
<dbReference type="Pfam" id="PF12804">
    <property type="entry name" value="NTP_transf_3"/>
    <property type="match status" value="1"/>
</dbReference>
<keyword evidence="8 18" id="KW-0677">Repeat</keyword>
<evidence type="ECO:0000313" key="21">
    <source>
        <dbReference type="Proteomes" id="UP000441586"/>
    </source>
</evidence>
<name>A0A6A4RFW3_9RHOB</name>
<comment type="similarity">
    <text evidence="2 18">In the C-terminal section; belongs to the transferase hexapeptide repeat family.</text>
</comment>
<dbReference type="GO" id="GO:0006048">
    <property type="term" value="P:UDP-N-acetylglucosamine biosynthetic process"/>
    <property type="evidence" value="ECO:0007669"/>
    <property type="project" value="UniProtKB-UniPathway"/>
</dbReference>
<dbReference type="SUPFAM" id="SSF51161">
    <property type="entry name" value="Trimeric LpxA-like enzymes"/>
    <property type="match status" value="1"/>
</dbReference>
<evidence type="ECO:0000256" key="6">
    <source>
        <dbReference type="ARBA" id="ARBA00022695"/>
    </source>
</evidence>
<comment type="function">
    <text evidence="17 18">Catalyzes the last two sequential reactions in the de novo biosynthetic pathway for UDP-N-acetylglucosamine (UDP-GlcNAc). The C-terminal domain catalyzes the transfer of acetyl group from acetyl coenzyme A to glucosamine-1-phosphate (GlcN-1-P) to produce N-acetylglucosamine-1-phosphate (GlcNAc-1-P), which is converted into UDP-GlcNAc by the transfer of uridine 5-monophosphate (from uridine 5-triphosphate), a reaction catalyzed by the N-terminal domain.</text>
</comment>
<feature type="binding site" evidence="18">
    <location>
        <position position="333"/>
    </location>
    <ligand>
        <name>UDP-N-acetyl-alpha-D-glucosamine</name>
        <dbReference type="ChEBI" id="CHEBI:57705"/>
    </ligand>
</feature>
<feature type="binding site" evidence="18">
    <location>
        <position position="362"/>
    </location>
    <ligand>
        <name>acetyl-CoA</name>
        <dbReference type="ChEBI" id="CHEBI:57288"/>
    </ligand>
</feature>
<evidence type="ECO:0000256" key="8">
    <source>
        <dbReference type="ARBA" id="ARBA00022737"/>
    </source>
</evidence>
<evidence type="ECO:0000256" key="14">
    <source>
        <dbReference type="ARBA" id="ARBA00023316"/>
    </source>
</evidence>
<evidence type="ECO:0000256" key="10">
    <source>
        <dbReference type="ARBA" id="ARBA00022960"/>
    </source>
</evidence>
<feature type="binding site" evidence="18">
    <location>
        <begin position="103"/>
        <end position="105"/>
    </location>
    <ligand>
        <name>UDP-N-acetyl-alpha-D-glucosamine</name>
        <dbReference type="ChEBI" id="CHEBI:57705"/>
    </ligand>
</feature>
<accession>A0A6A4RFW3</accession>
<dbReference type="CDD" id="cd03353">
    <property type="entry name" value="LbH_GlmU_C"/>
    <property type="match status" value="1"/>
</dbReference>
<comment type="similarity">
    <text evidence="3 18">In the N-terminal section; belongs to the N-acetylglucosamine-1-phosphate uridyltransferase family.</text>
</comment>
<comment type="pathway">
    <text evidence="18">Nucleotide-sugar biosynthesis; UDP-N-acetyl-alpha-D-glucosamine biosynthesis; N-acetyl-alpha-D-glucosamine 1-phosphate from alpha-D-glucosamine 6-phosphate (route II): step 2/2.</text>
</comment>
<evidence type="ECO:0000256" key="11">
    <source>
        <dbReference type="ARBA" id="ARBA00022984"/>
    </source>
</evidence>
<dbReference type="GO" id="GO:0000902">
    <property type="term" value="P:cell morphogenesis"/>
    <property type="evidence" value="ECO:0007669"/>
    <property type="project" value="UniProtKB-UniRule"/>
</dbReference>
<dbReference type="GO" id="GO:0071555">
    <property type="term" value="P:cell wall organization"/>
    <property type="evidence" value="ECO:0007669"/>
    <property type="project" value="UniProtKB-KW"/>
</dbReference>
<feature type="region of interest" description="Linker" evidence="18">
    <location>
        <begin position="229"/>
        <end position="249"/>
    </location>
</feature>
<organism evidence="20 21">
    <name type="scientific">Parasedimentitalea maritima</name>
    <dbReference type="NCBI Taxonomy" id="2578117"/>
    <lineage>
        <taxon>Bacteria</taxon>
        <taxon>Pseudomonadati</taxon>
        <taxon>Pseudomonadota</taxon>
        <taxon>Alphaproteobacteria</taxon>
        <taxon>Rhodobacterales</taxon>
        <taxon>Paracoccaceae</taxon>
        <taxon>Parasedimentitalea</taxon>
    </lineage>
</organism>
<dbReference type="EC" id="2.3.1.157" evidence="18"/>
<keyword evidence="9 18" id="KW-0460">Magnesium</keyword>
<dbReference type="UniPathway" id="UPA00113">
    <property type="reaction ID" value="UER00532"/>
</dbReference>
<protein>
    <recommendedName>
        <fullName evidence="18">Bifunctional protein GlmU</fullName>
    </recommendedName>
    <domain>
        <recommendedName>
            <fullName evidence="18">UDP-N-acetylglucosamine pyrophosphorylase</fullName>
            <ecNumber evidence="18">2.7.7.23</ecNumber>
        </recommendedName>
        <alternativeName>
            <fullName evidence="18">N-acetylglucosamine-1-phosphate uridyltransferase</fullName>
        </alternativeName>
    </domain>
    <domain>
        <recommendedName>
            <fullName evidence="18">Glucosamine-1-phosphate N-acetyltransferase</fullName>
            <ecNumber evidence="18">2.3.1.157</ecNumber>
        </recommendedName>
    </domain>
</protein>
<feature type="active site" description="Proton acceptor" evidence="18">
    <location>
        <position position="345"/>
    </location>
</feature>
<evidence type="ECO:0000256" key="12">
    <source>
        <dbReference type="ARBA" id="ARBA00023268"/>
    </source>
</evidence>
<dbReference type="HAMAP" id="MF_01631">
    <property type="entry name" value="GlmU"/>
    <property type="match status" value="1"/>
</dbReference>
<dbReference type="RefSeq" id="WP_158979706.1">
    <property type="nucleotide sequence ID" value="NZ_WSFO01000006.1"/>
</dbReference>
<feature type="region of interest" description="N-acetyltransferase" evidence="18">
    <location>
        <begin position="250"/>
        <end position="451"/>
    </location>
</feature>
<evidence type="ECO:0000256" key="5">
    <source>
        <dbReference type="ARBA" id="ARBA00022679"/>
    </source>
</evidence>
<dbReference type="GO" id="GO:0016020">
    <property type="term" value="C:membrane"/>
    <property type="evidence" value="ECO:0007669"/>
    <property type="project" value="GOC"/>
</dbReference>
<dbReference type="InterPro" id="IPR025877">
    <property type="entry name" value="MobA-like_NTP_Trfase"/>
</dbReference>